<keyword evidence="4 6" id="KW-0720">Serine protease</keyword>
<dbReference type="GO" id="GO:0004252">
    <property type="term" value="F:serine-type endopeptidase activity"/>
    <property type="evidence" value="ECO:0007669"/>
    <property type="project" value="UniProtKB-UniRule"/>
</dbReference>
<name>A0A8J7G5J9_9ACTN</name>
<dbReference type="InterPro" id="IPR015500">
    <property type="entry name" value="Peptidase_S8_subtilisin-rel"/>
</dbReference>
<organism evidence="9 10">
    <name type="scientific">Longispora fulva</name>
    <dbReference type="NCBI Taxonomy" id="619741"/>
    <lineage>
        <taxon>Bacteria</taxon>
        <taxon>Bacillati</taxon>
        <taxon>Actinomycetota</taxon>
        <taxon>Actinomycetes</taxon>
        <taxon>Micromonosporales</taxon>
        <taxon>Micromonosporaceae</taxon>
        <taxon>Longispora</taxon>
    </lineage>
</organism>
<dbReference type="PROSITE" id="PS51892">
    <property type="entry name" value="SUBTILASE"/>
    <property type="match status" value="1"/>
</dbReference>
<dbReference type="SUPFAM" id="SSF54897">
    <property type="entry name" value="Protease propeptides/inhibitors"/>
    <property type="match status" value="1"/>
</dbReference>
<reference evidence="9" key="1">
    <citation type="submission" date="2020-11" db="EMBL/GenBank/DDBJ databases">
        <title>Sequencing the genomes of 1000 actinobacteria strains.</title>
        <authorList>
            <person name="Klenk H.-P."/>
        </authorList>
    </citation>
    <scope>NUCLEOTIDE SEQUENCE</scope>
    <source>
        <strain evidence="9">DSM 45356</strain>
    </source>
</reference>
<dbReference type="InterPro" id="IPR036852">
    <property type="entry name" value="Peptidase_S8/S53_dom_sf"/>
</dbReference>
<dbReference type="Pfam" id="PF01483">
    <property type="entry name" value="P_proprotein"/>
    <property type="match status" value="1"/>
</dbReference>
<feature type="active site" description="Charge relay system" evidence="5 6">
    <location>
        <position position="195"/>
    </location>
</feature>
<dbReference type="InterPro" id="IPR008979">
    <property type="entry name" value="Galactose-bd-like_sf"/>
</dbReference>
<dbReference type="InterPro" id="IPR037045">
    <property type="entry name" value="S8pro/Inhibitor_I9_sf"/>
</dbReference>
<evidence type="ECO:0000256" key="6">
    <source>
        <dbReference type="PROSITE-ProRule" id="PRU01240"/>
    </source>
</evidence>
<feature type="active site" description="Charge relay system" evidence="5 6">
    <location>
        <position position="158"/>
    </location>
</feature>
<dbReference type="Pfam" id="PF00082">
    <property type="entry name" value="Peptidase_S8"/>
    <property type="match status" value="1"/>
</dbReference>
<dbReference type="PANTHER" id="PTHR43806:SF11">
    <property type="entry name" value="CEREVISIN-RELATED"/>
    <property type="match status" value="1"/>
</dbReference>
<evidence type="ECO:0000313" key="10">
    <source>
        <dbReference type="Proteomes" id="UP000622552"/>
    </source>
</evidence>
<dbReference type="SUPFAM" id="SSF52743">
    <property type="entry name" value="Subtilisin-like"/>
    <property type="match status" value="1"/>
</dbReference>
<evidence type="ECO:0000259" key="8">
    <source>
        <dbReference type="PROSITE" id="PS51829"/>
    </source>
</evidence>
<evidence type="ECO:0000256" key="2">
    <source>
        <dbReference type="ARBA" id="ARBA00022670"/>
    </source>
</evidence>
<dbReference type="PRINTS" id="PR00723">
    <property type="entry name" value="SUBTILISIN"/>
</dbReference>
<dbReference type="PANTHER" id="PTHR43806">
    <property type="entry name" value="PEPTIDASE S8"/>
    <property type="match status" value="1"/>
</dbReference>
<dbReference type="InterPro" id="IPR010259">
    <property type="entry name" value="S8pro/Inhibitor_I9"/>
</dbReference>
<keyword evidence="7" id="KW-0732">Signal</keyword>
<comment type="similarity">
    <text evidence="1 6">Belongs to the peptidase S8 family.</text>
</comment>
<evidence type="ECO:0000313" key="9">
    <source>
        <dbReference type="EMBL" id="MBG6134073.1"/>
    </source>
</evidence>
<dbReference type="InterPro" id="IPR050131">
    <property type="entry name" value="Peptidase_S8_subtilisin-like"/>
</dbReference>
<dbReference type="SUPFAM" id="SSF49785">
    <property type="entry name" value="Galactose-binding domain-like"/>
    <property type="match status" value="1"/>
</dbReference>
<dbReference type="RefSeq" id="WP_197001354.1">
    <property type="nucleotide sequence ID" value="NZ_BONS01000026.1"/>
</dbReference>
<dbReference type="PROSITE" id="PS00138">
    <property type="entry name" value="SUBTILASE_SER"/>
    <property type="match status" value="1"/>
</dbReference>
<evidence type="ECO:0000256" key="5">
    <source>
        <dbReference type="PIRSR" id="PIRSR615500-1"/>
    </source>
</evidence>
<evidence type="ECO:0000256" key="7">
    <source>
        <dbReference type="SAM" id="SignalP"/>
    </source>
</evidence>
<dbReference type="PROSITE" id="PS00137">
    <property type="entry name" value="SUBTILASE_HIS"/>
    <property type="match status" value="1"/>
</dbReference>
<evidence type="ECO:0000256" key="1">
    <source>
        <dbReference type="ARBA" id="ARBA00011073"/>
    </source>
</evidence>
<dbReference type="InterPro" id="IPR022398">
    <property type="entry name" value="Peptidase_S8_His-AS"/>
</dbReference>
<protein>
    <submittedName>
        <fullName evidence="9">Subtilisin family serine protease</fullName>
    </submittedName>
</protein>
<dbReference type="GO" id="GO:0006508">
    <property type="term" value="P:proteolysis"/>
    <property type="evidence" value="ECO:0007669"/>
    <property type="project" value="UniProtKB-KW"/>
</dbReference>
<keyword evidence="10" id="KW-1185">Reference proteome</keyword>
<dbReference type="Proteomes" id="UP000622552">
    <property type="component" value="Unassembled WGS sequence"/>
</dbReference>
<dbReference type="AlphaFoldDB" id="A0A8J7G5J9"/>
<keyword evidence="3 6" id="KW-0378">Hydrolase</keyword>
<dbReference type="Gene3D" id="3.30.70.80">
    <property type="entry name" value="Peptidase S8 propeptide/proteinase inhibitor I9"/>
    <property type="match status" value="1"/>
</dbReference>
<dbReference type="Gene3D" id="2.60.120.260">
    <property type="entry name" value="Galactose-binding domain-like"/>
    <property type="match status" value="1"/>
</dbReference>
<evidence type="ECO:0000256" key="4">
    <source>
        <dbReference type="ARBA" id="ARBA00022825"/>
    </source>
</evidence>
<dbReference type="InterPro" id="IPR000209">
    <property type="entry name" value="Peptidase_S8/S53_dom"/>
</dbReference>
<feature type="active site" description="Charge relay system" evidence="5 6">
    <location>
        <position position="350"/>
    </location>
</feature>
<dbReference type="FunFam" id="3.40.50.200:FF:000014">
    <property type="entry name" value="Proteinase K"/>
    <property type="match status" value="1"/>
</dbReference>
<accession>A0A8J7G5J9</accession>
<dbReference type="GO" id="GO:0005615">
    <property type="term" value="C:extracellular space"/>
    <property type="evidence" value="ECO:0007669"/>
    <property type="project" value="TreeGrafter"/>
</dbReference>
<comment type="caution">
    <text evidence="9">The sequence shown here is derived from an EMBL/GenBank/DDBJ whole genome shotgun (WGS) entry which is preliminary data.</text>
</comment>
<gene>
    <name evidence="9" type="ORF">IW245_000267</name>
</gene>
<feature type="domain" description="P/Homo B" evidence="8">
    <location>
        <begin position="609"/>
        <end position="734"/>
    </location>
</feature>
<feature type="chain" id="PRO_5035200988" evidence="7">
    <location>
        <begin position="25"/>
        <end position="734"/>
    </location>
</feature>
<dbReference type="InterPro" id="IPR023828">
    <property type="entry name" value="Peptidase_S8_Ser-AS"/>
</dbReference>
<dbReference type="InterPro" id="IPR002884">
    <property type="entry name" value="P_dom"/>
</dbReference>
<sequence>MKPLIRAIPLAMVIGLFGAAPALAATDAVEPAPLLSAGQSVVGEYIVVLKDNAGLVPDNPLPTFGLTASEARVKYTYNVALRGFAASLTDEALAKVRRNPAVKYVSTNGINHMASAAPVTQDNPPNWGLDRVDQANLPLDKKYTYNADGSGVRIYVVDGGIRSTHTDFGGRVAVSEGHSIFDDGNGTEDCPSNGHGTHVASTAGGTLYGVAKKATLVPVRQFQGCNTSNTDADVVKATDWVTANAKKPAVANFSTGDPDLTHPTVDDAIERLSDSGVTVVVAAGNNSKDACQTSPSNRKKLISIGAIDNTDSFDVGTDWGTCVDLFAPGVNIVAANAAADTGSTTKSGTSMACPHAAGAAALYLQGNPTATPAQVEAALVNAASNVTIKNVPGTGSPSKVLNISSFGGGTTTNDYSLAVSPGSGTVNAGSSVTATVSTSVVAGTPTAITLTATGLPSGATASFSASTVTPGASSTLTVATSATTPPGTYPVTVTGTGSATHTATYSLTVTGTGPTTNDFSVSLNPSSGSVPAGGTGTFSVSTAVVSGSPETVALTASMGGVGPVGIGVAFNPASVQTGGSSTATVTVGASVPAGTYALTVVASGSVTRTAEYQLTVSTSSGRTFRSDTDYPIRDNTRIFSPVSSTATGQAANPVTVKLAITHPCSEDLGVTLVAPGGQLYTLKYSGGWDCTAWTGERSFTVPNVSSPATGTWQLRVTDYGYGDEGTLDWWSVTL</sequence>
<dbReference type="Pfam" id="PF05922">
    <property type="entry name" value="Inhibitor_I9"/>
    <property type="match status" value="1"/>
</dbReference>
<proteinExistence type="inferred from homology"/>
<evidence type="ECO:0000256" key="3">
    <source>
        <dbReference type="ARBA" id="ARBA00022801"/>
    </source>
</evidence>
<dbReference type="CDD" id="cd04077">
    <property type="entry name" value="Peptidases_S8_PCSK9_ProteinaseK_like"/>
    <property type="match status" value="1"/>
</dbReference>
<feature type="signal peptide" evidence="7">
    <location>
        <begin position="1"/>
        <end position="24"/>
    </location>
</feature>
<dbReference type="PROSITE" id="PS51829">
    <property type="entry name" value="P_HOMO_B"/>
    <property type="match status" value="1"/>
</dbReference>
<keyword evidence="2 6" id="KW-0645">Protease</keyword>
<dbReference type="Gene3D" id="3.40.50.200">
    <property type="entry name" value="Peptidase S8/S53 domain"/>
    <property type="match status" value="1"/>
</dbReference>
<dbReference type="InterPro" id="IPR034193">
    <property type="entry name" value="PCSK9_ProteinaseK-like"/>
</dbReference>
<dbReference type="EMBL" id="JADOUF010000001">
    <property type="protein sequence ID" value="MBG6134073.1"/>
    <property type="molecule type" value="Genomic_DNA"/>
</dbReference>